<dbReference type="SUPFAM" id="SSF51182">
    <property type="entry name" value="RmlC-like cupins"/>
    <property type="match status" value="1"/>
</dbReference>
<dbReference type="GO" id="GO:0003677">
    <property type="term" value="F:DNA binding"/>
    <property type="evidence" value="ECO:0007669"/>
    <property type="project" value="UniProtKB-KW"/>
</dbReference>
<dbReference type="Pfam" id="PF07883">
    <property type="entry name" value="Cupin_2"/>
    <property type="match status" value="1"/>
</dbReference>
<protein>
    <submittedName>
        <fullName evidence="3">XRE family transcriptional regulator</fullName>
    </submittedName>
</protein>
<evidence type="ECO:0000313" key="3">
    <source>
        <dbReference type="EMBL" id="PJI90929.1"/>
    </source>
</evidence>
<name>A0A2M8WJ25_9MICO</name>
<accession>A0A2M8WJ25</accession>
<evidence type="ECO:0000256" key="1">
    <source>
        <dbReference type="ARBA" id="ARBA00023125"/>
    </source>
</evidence>
<dbReference type="Gene3D" id="1.10.260.40">
    <property type="entry name" value="lambda repressor-like DNA-binding domains"/>
    <property type="match status" value="1"/>
</dbReference>
<reference evidence="3 4" key="1">
    <citation type="submission" date="2017-11" db="EMBL/GenBank/DDBJ databases">
        <title>Genomic Encyclopedia of Archaeal and Bacterial Type Strains, Phase II (KMG-II): From Individual Species to Whole Genera.</title>
        <authorList>
            <person name="Goeker M."/>
        </authorList>
    </citation>
    <scope>NUCLEOTIDE SEQUENCE [LARGE SCALE GENOMIC DNA]</scope>
    <source>
        <strain evidence="3 4">DSM 22413</strain>
    </source>
</reference>
<gene>
    <name evidence="3" type="ORF">CLV34_2185</name>
</gene>
<dbReference type="OrthoDB" id="513181at2"/>
<dbReference type="PANTHER" id="PTHR46797:SF1">
    <property type="entry name" value="METHYLPHOSPHONATE SYNTHASE"/>
    <property type="match status" value="1"/>
</dbReference>
<organism evidence="3 4">
    <name type="scientific">Luteimicrobium subarcticum</name>
    <dbReference type="NCBI Taxonomy" id="620910"/>
    <lineage>
        <taxon>Bacteria</taxon>
        <taxon>Bacillati</taxon>
        <taxon>Actinomycetota</taxon>
        <taxon>Actinomycetes</taxon>
        <taxon>Micrococcales</taxon>
        <taxon>Luteimicrobium</taxon>
    </lineage>
</organism>
<proteinExistence type="predicted"/>
<comment type="caution">
    <text evidence="3">The sequence shown here is derived from an EMBL/GenBank/DDBJ whole genome shotgun (WGS) entry which is preliminary data.</text>
</comment>
<dbReference type="Gene3D" id="2.60.120.10">
    <property type="entry name" value="Jelly Rolls"/>
    <property type="match status" value="1"/>
</dbReference>
<dbReference type="RefSeq" id="WP_100350336.1">
    <property type="nucleotide sequence ID" value="NZ_PGTZ01000009.1"/>
</dbReference>
<dbReference type="EMBL" id="PGTZ01000009">
    <property type="protein sequence ID" value="PJI90929.1"/>
    <property type="molecule type" value="Genomic_DNA"/>
</dbReference>
<dbReference type="InterPro" id="IPR001387">
    <property type="entry name" value="Cro/C1-type_HTH"/>
</dbReference>
<dbReference type="CDD" id="cd00093">
    <property type="entry name" value="HTH_XRE"/>
    <property type="match status" value="1"/>
</dbReference>
<keyword evidence="4" id="KW-1185">Reference proteome</keyword>
<evidence type="ECO:0000259" key="2">
    <source>
        <dbReference type="PROSITE" id="PS50943"/>
    </source>
</evidence>
<dbReference type="InterPro" id="IPR013096">
    <property type="entry name" value="Cupin_2"/>
</dbReference>
<sequence>MTDGTTDDVQAVLDRLGPRLRDARTRRGMTLAQVSDATGISTSTLSRLESGGRRATIELLVPLARAYGFALDDLVGAPATGDPRIRPRPVRRHGRVYLPLTPHAEGLQAFKVIIPGTDPDAPVTLGTHAGYEWLYVLSGRVRLCLDGTETVLERGEAAEFDTRTPHAVLSADDQPAEVLNLFGPQGEQVHVRGR</sequence>
<dbReference type="PANTHER" id="PTHR46797">
    <property type="entry name" value="HTH-TYPE TRANSCRIPTIONAL REGULATOR"/>
    <property type="match status" value="1"/>
</dbReference>
<dbReference type="InterPro" id="IPR014710">
    <property type="entry name" value="RmlC-like_jellyroll"/>
</dbReference>
<dbReference type="CDD" id="cd02209">
    <property type="entry name" value="cupin_XRE_C"/>
    <property type="match status" value="1"/>
</dbReference>
<dbReference type="GO" id="GO:0005829">
    <property type="term" value="C:cytosol"/>
    <property type="evidence" value="ECO:0007669"/>
    <property type="project" value="TreeGrafter"/>
</dbReference>
<feature type="domain" description="HTH cro/C1-type" evidence="2">
    <location>
        <begin position="20"/>
        <end position="74"/>
    </location>
</feature>
<keyword evidence="1" id="KW-0238">DNA-binding</keyword>
<dbReference type="InterPro" id="IPR010982">
    <property type="entry name" value="Lambda_DNA-bd_dom_sf"/>
</dbReference>
<dbReference type="SUPFAM" id="SSF47413">
    <property type="entry name" value="lambda repressor-like DNA-binding domains"/>
    <property type="match status" value="1"/>
</dbReference>
<dbReference type="PROSITE" id="PS50943">
    <property type="entry name" value="HTH_CROC1"/>
    <property type="match status" value="1"/>
</dbReference>
<dbReference type="InterPro" id="IPR011051">
    <property type="entry name" value="RmlC_Cupin_sf"/>
</dbReference>
<evidence type="ECO:0000313" key="4">
    <source>
        <dbReference type="Proteomes" id="UP000231586"/>
    </source>
</evidence>
<dbReference type="Pfam" id="PF01381">
    <property type="entry name" value="HTH_3"/>
    <property type="match status" value="1"/>
</dbReference>
<dbReference type="AlphaFoldDB" id="A0A2M8WJ25"/>
<dbReference type="Proteomes" id="UP000231586">
    <property type="component" value="Unassembled WGS sequence"/>
</dbReference>
<dbReference type="InterPro" id="IPR050807">
    <property type="entry name" value="TransReg_Diox_bact_type"/>
</dbReference>
<dbReference type="SMART" id="SM00530">
    <property type="entry name" value="HTH_XRE"/>
    <property type="match status" value="1"/>
</dbReference>
<dbReference type="GO" id="GO:0003700">
    <property type="term" value="F:DNA-binding transcription factor activity"/>
    <property type="evidence" value="ECO:0007669"/>
    <property type="project" value="TreeGrafter"/>
</dbReference>